<dbReference type="GO" id="GO:0005634">
    <property type="term" value="C:nucleus"/>
    <property type="evidence" value="ECO:0007669"/>
    <property type="project" value="UniProtKB-SubCell"/>
</dbReference>
<evidence type="ECO:0000313" key="9">
    <source>
        <dbReference type="Proteomes" id="UP000298416"/>
    </source>
</evidence>
<feature type="compositionally biased region" description="Basic residues" evidence="6">
    <location>
        <begin position="11"/>
        <end position="25"/>
    </location>
</feature>
<keyword evidence="5" id="KW-0539">Nucleus</keyword>
<reference evidence="8" key="1">
    <citation type="submission" date="2018-01" db="EMBL/GenBank/DDBJ databases">
        <authorList>
            <person name="Mao J.F."/>
        </authorList>
    </citation>
    <scope>NUCLEOTIDE SEQUENCE</scope>
    <source>
        <strain evidence="8">Huo1</strain>
        <tissue evidence="8">Leaf</tissue>
    </source>
</reference>
<comment type="subcellular location">
    <subcellularLocation>
        <location evidence="1">Nucleus</location>
    </subcellularLocation>
</comment>
<dbReference type="GO" id="GO:0043565">
    <property type="term" value="F:sequence-specific DNA binding"/>
    <property type="evidence" value="ECO:0007669"/>
    <property type="project" value="TreeGrafter"/>
</dbReference>
<protein>
    <recommendedName>
        <fullName evidence="7">TCP domain-containing protein</fullName>
    </recommendedName>
</protein>
<dbReference type="PANTHER" id="PTHR31072">
    <property type="entry name" value="TRANSCRIPTION FACTOR TCP4-RELATED"/>
    <property type="match status" value="1"/>
</dbReference>
<organism evidence="8">
    <name type="scientific">Salvia splendens</name>
    <name type="common">Scarlet sage</name>
    <dbReference type="NCBI Taxonomy" id="180675"/>
    <lineage>
        <taxon>Eukaryota</taxon>
        <taxon>Viridiplantae</taxon>
        <taxon>Streptophyta</taxon>
        <taxon>Embryophyta</taxon>
        <taxon>Tracheophyta</taxon>
        <taxon>Spermatophyta</taxon>
        <taxon>Magnoliopsida</taxon>
        <taxon>eudicotyledons</taxon>
        <taxon>Gunneridae</taxon>
        <taxon>Pentapetalae</taxon>
        <taxon>asterids</taxon>
        <taxon>lamiids</taxon>
        <taxon>Lamiales</taxon>
        <taxon>Lamiaceae</taxon>
        <taxon>Nepetoideae</taxon>
        <taxon>Mentheae</taxon>
        <taxon>Salviinae</taxon>
        <taxon>Salvia</taxon>
        <taxon>Salvia subgen. Calosphace</taxon>
        <taxon>core Calosphace</taxon>
    </lineage>
</organism>
<evidence type="ECO:0000256" key="2">
    <source>
        <dbReference type="ARBA" id="ARBA00023015"/>
    </source>
</evidence>
<dbReference type="Proteomes" id="UP000298416">
    <property type="component" value="Unassembled WGS sequence"/>
</dbReference>
<dbReference type="InterPro" id="IPR005333">
    <property type="entry name" value="Transcription_factor_TCP"/>
</dbReference>
<dbReference type="GO" id="GO:2000032">
    <property type="term" value="P:regulation of secondary shoot formation"/>
    <property type="evidence" value="ECO:0007669"/>
    <property type="project" value="TreeGrafter"/>
</dbReference>
<reference evidence="8" key="2">
    <citation type="submission" date="2020-08" db="EMBL/GenBank/DDBJ databases">
        <title>Plant Genome Project.</title>
        <authorList>
            <person name="Zhang R.-G."/>
        </authorList>
    </citation>
    <scope>NUCLEOTIDE SEQUENCE</scope>
    <source>
        <strain evidence="8">Huo1</strain>
        <tissue evidence="8">Leaf</tissue>
    </source>
</reference>
<proteinExistence type="predicted"/>
<evidence type="ECO:0000313" key="8">
    <source>
        <dbReference type="EMBL" id="KAG6393736.1"/>
    </source>
</evidence>
<feature type="domain" description="TCP" evidence="7">
    <location>
        <begin position="31"/>
        <end position="90"/>
    </location>
</feature>
<dbReference type="EMBL" id="PNBA02000017">
    <property type="protein sequence ID" value="KAG6393736.1"/>
    <property type="molecule type" value="Genomic_DNA"/>
</dbReference>
<evidence type="ECO:0000259" key="7">
    <source>
        <dbReference type="PROSITE" id="PS51369"/>
    </source>
</evidence>
<keyword evidence="3" id="KW-0238">DNA-binding</keyword>
<dbReference type="GO" id="GO:0003700">
    <property type="term" value="F:DNA-binding transcription factor activity"/>
    <property type="evidence" value="ECO:0007669"/>
    <property type="project" value="InterPro"/>
</dbReference>
<dbReference type="PROSITE" id="PS51369">
    <property type="entry name" value="TCP"/>
    <property type="match status" value="1"/>
</dbReference>
<accession>A0A8X8WGV8</accession>
<dbReference type="PANTHER" id="PTHR31072:SF240">
    <property type="entry name" value="TRANSCRIPTION FACTOR TCP10"/>
    <property type="match status" value="1"/>
</dbReference>
<evidence type="ECO:0000256" key="1">
    <source>
        <dbReference type="ARBA" id="ARBA00004123"/>
    </source>
</evidence>
<evidence type="ECO:0000256" key="6">
    <source>
        <dbReference type="SAM" id="MobiDB-lite"/>
    </source>
</evidence>
<evidence type="ECO:0000256" key="5">
    <source>
        <dbReference type="ARBA" id="ARBA00023242"/>
    </source>
</evidence>
<evidence type="ECO:0000256" key="3">
    <source>
        <dbReference type="ARBA" id="ARBA00023125"/>
    </source>
</evidence>
<keyword evidence="2" id="KW-0805">Transcription regulation</keyword>
<dbReference type="Pfam" id="PF03634">
    <property type="entry name" value="TCP"/>
    <property type="match status" value="1"/>
</dbReference>
<comment type="caution">
    <text evidence="8">The sequence shown here is derived from an EMBL/GenBank/DDBJ whole genome shotgun (WGS) entry which is preliminary data.</text>
</comment>
<keyword evidence="4" id="KW-0804">Transcription</keyword>
<gene>
    <name evidence="8" type="ORF">SASPL_144304</name>
</gene>
<name>A0A8X8WGV8_SALSN</name>
<dbReference type="AlphaFoldDB" id="A0A8X8WGV8"/>
<dbReference type="InterPro" id="IPR017887">
    <property type="entry name" value="TF_TCP_subgr"/>
</dbReference>
<keyword evidence="9" id="KW-1185">Reference proteome</keyword>
<evidence type="ECO:0000256" key="4">
    <source>
        <dbReference type="ARBA" id="ARBA00023163"/>
    </source>
</evidence>
<sequence length="210" mass="23104">MDKTGEATFHHINKSHPSPTKRGRLVRATGRKDRHSKVSTVTGGTRDRRVRLSPKTAILFYDLQDRLGCDRPSKAIDWLMAQAKSAIDALAAAPPTSSAVQEEHSNEDQLFLELFGADCGGYAEREPLQSSYYTQFQGFGFSDQELTNFHAADEMAALSMRACSLDRNVCRSGPTHGLGRHCSTAIGVSRERLRSSPFFDVVASALTLEV</sequence>
<feature type="region of interest" description="Disordered" evidence="6">
    <location>
        <begin position="1"/>
        <end position="45"/>
    </location>
</feature>